<keyword evidence="5" id="KW-1185">Reference proteome</keyword>
<feature type="domain" description="C3H1-type" evidence="3">
    <location>
        <begin position="525"/>
        <end position="554"/>
    </location>
</feature>
<accession>A0A9P1J179</accession>
<feature type="zinc finger region" description="C3H1-type" evidence="1">
    <location>
        <begin position="525"/>
        <end position="554"/>
    </location>
</feature>
<feature type="compositionally biased region" description="Basic and acidic residues" evidence="2">
    <location>
        <begin position="622"/>
        <end position="642"/>
    </location>
</feature>
<dbReference type="InterPro" id="IPR000571">
    <property type="entry name" value="Znf_CCCH"/>
</dbReference>
<evidence type="ECO:0000313" key="5">
    <source>
        <dbReference type="Proteomes" id="UP001152747"/>
    </source>
</evidence>
<feature type="compositionally biased region" description="Low complexity" evidence="2">
    <location>
        <begin position="610"/>
        <end position="620"/>
    </location>
</feature>
<dbReference type="GO" id="GO:0008270">
    <property type="term" value="F:zinc ion binding"/>
    <property type="evidence" value="ECO:0007669"/>
    <property type="project" value="UniProtKB-KW"/>
</dbReference>
<dbReference type="OrthoDB" id="5876176at2759"/>
<keyword evidence="1" id="KW-0862">Zinc</keyword>
<feature type="compositionally biased region" description="Polar residues" evidence="2">
    <location>
        <begin position="454"/>
        <end position="464"/>
    </location>
</feature>
<dbReference type="Proteomes" id="UP001152747">
    <property type="component" value="Unassembled WGS sequence"/>
</dbReference>
<sequence>MEFTQGGGLDSIVIDLGSQSTPTETTVFEYTPLQTPANQSIMSAGSALSTPKSGCEGKKSTIRYCVCIAKEFHKNIFVEVFKKHLILYIYNFEPASTSVPSSPECYTPTRPGMRIVKRKPVADRYNVKGTKYAKLEKILNGEEKKMKSTAELLALTPRKSILRRERLQEASATPRNVNFSDANGLPLVQIQEIPSVKNGQPNDEEDHLEAAERFRMSMEKLNDTDRKPVLIRCHRPNAKFCQTQSQTAIIEQNRIRKYGISTGPIFGTVELEDDPELTRSAAEALKYHKPTNIPFNNITIGSASWRDLPLPGRKQASPPIQQPEEPFLGYQASFAAPEEAAASSSYSMADSNENNKYEQLTEPPVTEYYASTSFVNDTPEVAKPPVQLSNLVSSLSSLSDGTKALLGFLAANKKQNAPAPLNENVEQQQGYIARFDTEPSTSEEPSGYHYVGSFDNSSTQQYSATAPAYPPNYPPPQQSQPQPQPQPQPHQQPNIGVLTAIQHQQELLSKRLPGIIGNQYVQGGWKVNKPCTYFVFKTDGCDRGERCRYLHDQNQKDEILRARQNQQQRRSPPPIWAQKMRSDMVPTAAQPERVGPRGQRVSRFEPVGVPPQQQQQQQPPRAELRKDDRRHFDANRRPERVRGNRRSRFDQSPSSSPTNA</sequence>
<keyword evidence="1" id="KW-0479">Metal-binding</keyword>
<feature type="compositionally biased region" description="Polar residues" evidence="2">
    <location>
        <begin position="650"/>
        <end position="660"/>
    </location>
</feature>
<feature type="region of interest" description="Disordered" evidence="2">
    <location>
        <begin position="437"/>
        <end position="493"/>
    </location>
</feature>
<evidence type="ECO:0000256" key="2">
    <source>
        <dbReference type="SAM" id="MobiDB-lite"/>
    </source>
</evidence>
<proteinExistence type="predicted"/>
<dbReference type="PROSITE" id="PS50103">
    <property type="entry name" value="ZF_C3H1"/>
    <property type="match status" value="1"/>
</dbReference>
<organism evidence="4 5">
    <name type="scientific">Caenorhabditis angaria</name>
    <dbReference type="NCBI Taxonomy" id="860376"/>
    <lineage>
        <taxon>Eukaryota</taxon>
        <taxon>Metazoa</taxon>
        <taxon>Ecdysozoa</taxon>
        <taxon>Nematoda</taxon>
        <taxon>Chromadorea</taxon>
        <taxon>Rhabditida</taxon>
        <taxon>Rhabditina</taxon>
        <taxon>Rhabditomorpha</taxon>
        <taxon>Rhabditoidea</taxon>
        <taxon>Rhabditidae</taxon>
        <taxon>Peloderinae</taxon>
        <taxon>Caenorhabditis</taxon>
    </lineage>
</organism>
<comment type="caution">
    <text evidence="4">The sequence shown here is derived from an EMBL/GenBank/DDBJ whole genome shotgun (WGS) entry which is preliminary data.</text>
</comment>
<gene>
    <name evidence="4" type="ORF">CAMP_LOCUS18913</name>
</gene>
<feature type="region of interest" description="Disordered" evidence="2">
    <location>
        <begin position="561"/>
        <end position="660"/>
    </location>
</feature>
<dbReference type="AlphaFoldDB" id="A0A9P1J179"/>
<evidence type="ECO:0000259" key="3">
    <source>
        <dbReference type="PROSITE" id="PS50103"/>
    </source>
</evidence>
<name>A0A9P1J179_9PELO</name>
<keyword evidence="1" id="KW-0863">Zinc-finger</keyword>
<dbReference type="EMBL" id="CANHGI010000006">
    <property type="protein sequence ID" value="CAI5456276.1"/>
    <property type="molecule type" value="Genomic_DNA"/>
</dbReference>
<protein>
    <recommendedName>
        <fullName evidence="3">C3H1-type domain-containing protein</fullName>
    </recommendedName>
</protein>
<evidence type="ECO:0000313" key="4">
    <source>
        <dbReference type="EMBL" id="CAI5456276.1"/>
    </source>
</evidence>
<feature type="compositionally biased region" description="Pro residues" evidence="2">
    <location>
        <begin position="468"/>
        <end position="490"/>
    </location>
</feature>
<reference evidence="4" key="1">
    <citation type="submission" date="2022-11" db="EMBL/GenBank/DDBJ databases">
        <authorList>
            <person name="Kikuchi T."/>
        </authorList>
    </citation>
    <scope>NUCLEOTIDE SEQUENCE</scope>
    <source>
        <strain evidence="4">PS1010</strain>
    </source>
</reference>
<evidence type="ECO:0000256" key="1">
    <source>
        <dbReference type="PROSITE-ProRule" id="PRU00723"/>
    </source>
</evidence>